<dbReference type="InterPro" id="IPR036282">
    <property type="entry name" value="Glutathione-S-Trfase_C_sf"/>
</dbReference>
<dbReference type="InterPro" id="IPR010987">
    <property type="entry name" value="Glutathione-S-Trfase_C-like"/>
</dbReference>
<evidence type="ECO:0000313" key="3">
    <source>
        <dbReference type="EMBL" id="SHI21476.1"/>
    </source>
</evidence>
<dbReference type="OrthoDB" id="9782992at2"/>
<dbReference type="CDD" id="cd00570">
    <property type="entry name" value="GST_N_family"/>
    <property type="match status" value="1"/>
</dbReference>
<dbReference type="PROSITE" id="PS50404">
    <property type="entry name" value="GST_NTER"/>
    <property type="match status" value="1"/>
</dbReference>
<dbReference type="PROSITE" id="PS50405">
    <property type="entry name" value="GST_CTER"/>
    <property type="match status" value="1"/>
</dbReference>
<dbReference type="SFLD" id="SFLDG00358">
    <property type="entry name" value="Main_(cytGST)"/>
    <property type="match status" value="1"/>
</dbReference>
<dbReference type="STRING" id="299255.SAMN02745129_0141"/>
<name>A0A1M5ZB68_9GAMM</name>
<feature type="domain" description="GST C-terminal" evidence="2">
    <location>
        <begin position="83"/>
        <end position="202"/>
    </location>
</feature>
<dbReference type="PANTHER" id="PTHR43968:SF6">
    <property type="entry name" value="GLUTATHIONE S-TRANSFERASE OMEGA"/>
    <property type="match status" value="1"/>
</dbReference>
<dbReference type="InterPro" id="IPR050983">
    <property type="entry name" value="GST_Omega/HSP26"/>
</dbReference>
<dbReference type="RefSeq" id="WP_073326139.1">
    <property type="nucleotide sequence ID" value="NZ_FQXG01000010.1"/>
</dbReference>
<dbReference type="Proteomes" id="UP000184268">
    <property type="component" value="Unassembled WGS sequence"/>
</dbReference>
<reference evidence="4" key="1">
    <citation type="submission" date="2016-11" db="EMBL/GenBank/DDBJ databases">
        <authorList>
            <person name="Varghese N."/>
            <person name="Submissions S."/>
        </authorList>
    </citation>
    <scope>NUCLEOTIDE SEQUENCE [LARGE SCALE GENOMIC DNA]</scope>
    <source>
        <strain evidence="4">DSM 16917</strain>
    </source>
</reference>
<dbReference type="SUPFAM" id="SSF47616">
    <property type="entry name" value="GST C-terminal domain-like"/>
    <property type="match status" value="1"/>
</dbReference>
<dbReference type="GO" id="GO:0016740">
    <property type="term" value="F:transferase activity"/>
    <property type="evidence" value="ECO:0007669"/>
    <property type="project" value="UniProtKB-KW"/>
</dbReference>
<proteinExistence type="predicted"/>
<dbReference type="CDD" id="cd00299">
    <property type="entry name" value="GST_C_family"/>
    <property type="match status" value="1"/>
</dbReference>
<dbReference type="Pfam" id="PF13409">
    <property type="entry name" value="GST_N_2"/>
    <property type="match status" value="1"/>
</dbReference>
<feature type="domain" description="GST N-terminal" evidence="1">
    <location>
        <begin position="1"/>
        <end position="79"/>
    </location>
</feature>
<dbReference type="Gene3D" id="3.40.30.10">
    <property type="entry name" value="Glutaredoxin"/>
    <property type="match status" value="1"/>
</dbReference>
<dbReference type="AlphaFoldDB" id="A0A1M5ZB68"/>
<dbReference type="GO" id="GO:0005737">
    <property type="term" value="C:cytoplasm"/>
    <property type="evidence" value="ECO:0007669"/>
    <property type="project" value="TreeGrafter"/>
</dbReference>
<dbReference type="EMBL" id="FQXG01000010">
    <property type="protein sequence ID" value="SHI21476.1"/>
    <property type="molecule type" value="Genomic_DNA"/>
</dbReference>
<evidence type="ECO:0000313" key="4">
    <source>
        <dbReference type="Proteomes" id="UP000184268"/>
    </source>
</evidence>
<protein>
    <submittedName>
        <fullName evidence="3">Glutathione S-transferase</fullName>
    </submittedName>
</protein>
<accession>A0A1M5ZB68</accession>
<keyword evidence="3" id="KW-0808">Transferase</keyword>
<dbReference type="InterPro" id="IPR004045">
    <property type="entry name" value="Glutathione_S-Trfase_N"/>
</dbReference>
<evidence type="ECO:0000259" key="2">
    <source>
        <dbReference type="PROSITE" id="PS50405"/>
    </source>
</evidence>
<dbReference type="InterPro" id="IPR040079">
    <property type="entry name" value="Glutathione_S-Trfase"/>
</dbReference>
<dbReference type="SUPFAM" id="SSF52833">
    <property type="entry name" value="Thioredoxin-like"/>
    <property type="match status" value="1"/>
</dbReference>
<dbReference type="PANTHER" id="PTHR43968">
    <property type="match status" value="1"/>
</dbReference>
<gene>
    <name evidence="3" type="ORF">SAMN02745129_0141</name>
</gene>
<dbReference type="SFLD" id="SFLDS00019">
    <property type="entry name" value="Glutathione_Transferase_(cytos"/>
    <property type="match status" value="1"/>
</dbReference>
<sequence length="269" mass="29933">MLKVISFTICPFVQRVTALLEAKQIPYQVEYISLSDKPQWFLDLAPNGQVPLLLTEQGEVLFESDAIVEYLEEAYPALQPQLSPVQKAQNRAWSYLGSKQYLVQCSAQSSKDSNTLRQRSEKLARAFAKVEQVLDQHRFFNSDTLSMVDIAWLPLLHRADLIRQHSGYDFLAGFPKVQAWQQAVLTTGLAERSVSAEFDRAFADYYLSDKTLLGRCQWDCQSCDCSANSLEPACCEPAQPAADIQRCTPLPAANGCCGSTGCGDDSRCG</sequence>
<dbReference type="Pfam" id="PF13410">
    <property type="entry name" value="GST_C_2"/>
    <property type="match status" value="1"/>
</dbReference>
<dbReference type="Gene3D" id="1.20.1050.10">
    <property type="match status" value="1"/>
</dbReference>
<keyword evidence="4" id="KW-1185">Reference proteome</keyword>
<evidence type="ECO:0000259" key="1">
    <source>
        <dbReference type="PROSITE" id="PS50404"/>
    </source>
</evidence>
<dbReference type="InterPro" id="IPR036249">
    <property type="entry name" value="Thioredoxin-like_sf"/>
</dbReference>
<organism evidence="3 4">
    <name type="scientific">Ferrimonas marina</name>
    <dbReference type="NCBI Taxonomy" id="299255"/>
    <lineage>
        <taxon>Bacteria</taxon>
        <taxon>Pseudomonadati</taxon>
        <taxon>Pseudomonadota</taxon>
        <taxon>Gammaproteobacteria</taxon>
        <taxon>Alteromonadales</taxon>
        <taxon>Ferrimonadaceae</taxon>
        <taxon>Ferrimonas</taxon>
    </lineage>
</organism>